<dbReference type="InterPro" id="IPR036871">
    <property type="entry name" value="PX_dom_sf"/>
</dbReference>
<feature type="compositionally biased region" description="Low complexity" evidence="1">
    <location>
        <begin position="556"/>
        <end position="568"/>
    </location>
</feature>
<comment type="caution">
    <text evidence="2">The sequence shown here is derived from an EMBL/GenBank/DDBJ whole genome shotgun (WGS) entry which is preliminary data.</text>
</comment>
<feature type="region of interest" description="Disordered" evidence="1">
    <location>
        <begin position="490"/>
        <end position="530"/>
    </location>
</feature>
<evidence type="ECO:0000313" key="3">
    <source>
        <dbReference type="Proteomes" id="UP000239156"/>
    </source>
</evidence>
<dbReference type="VEuPathDB" id="FungiDB:PSTT_05195"/>
<accession>A0A2S4VQE1</accession>
<dbReference type="Proteomes" id="UP000239156">
    <property type="component" value="Unassembled WGS sequence"/>
</dbReference>
<evidence type="ECO:0000313" key="2">
    <source>
        <dbReference type="EMBL" id="POW11658.1"/>
    </source>
</evidence>
<evidence type="ECO:0000256" key="1">
    <source>
        <dbReference type="SAM" id="MobiDB-lite"/>
    </source>
</evidence>
<organism evidence="2 3">
    <name type="scientific">Puccinia striiformis</name>
    <dbReference type="NCBI Taxonomy" id="27350"/>
    <lineage>
        <taxon>Eukaryota</taxon>
        <taxon>Fungi</taxon>
        <taxon>Dikarya</taxon>
        <taxon>Basidiomycota</taxon>
        <taxon>Pucciniomycotina</taxon>
        <taxon>Pucciniomycetes</taxon>
        <taxon>Pucciniales</taxon>
        <taxon>Pucciniaceae</taxon>
        <taxon>Puccinia</taxon>
    </lineage>
</organism>
<evidence type="ECO:0008006" key="4">
    <source>
        <dbReference type="Google" id="ProtNLM"/>
    </source>
</evidence>
<feature type="region of interest" description="Disordered" evidence="1">
    <location>
        <begin position="262"/>
        <end position="281"/>
    </location>
</feature>
<feature type="compositionally biased region" description="Polar residues" evidence="1">
    <location>
        <begin position="267"/>
        <end position="281"/>
    </location>
</feature>
<dbReference type="AlphaFoldDB" id="A0A2S4VQE1"/>
<name>A0A2S4VQE1_9BASI</name>
<feature type="compositionally biased region" description="Pro residues" evidence="1">
    <location>
        <begin position="583"/>
        <end position="594"/>
    </location>
</feature>
<dbReference type="GO" id="GO:0035091">
    <property type="term" value="F:phosphatidylinositol binding"/>
    <property type="evidence" value="ECO:0007669"/>
    <property type="project" value="InterPro"/>
</dbReference>
<dbReference type="SUPFAM" id="SSF64268">
    <property type="entry name" value="PX domain"/>
    <property type="match status" value="1"/>
</dbReference>
<protein>
    <recommendedName>
        <fullName evidence="4">PX domain-containing protein</fullName>
    </recommendedName>
</protein>
<feature type="compositionally biased region" description="Polar residues" evidence="1">
    <location>
        <begin position="597"/>
        <end position="634"/>
    </location>
</feature>
<feature type="region of interest" description="Disordered" evidence="1">
    <location>
        <begin position="344"/>
        <end position="387"/>
    </location>
</feature>
<reference evidence="2" key="1">
    <citation type="submission" date="2017-12" db="EMBL/GenBank/DDBJ databases">
        <title>Gene loss provides genomic basis for host adaptation in cereal stripe rust fungi.</title>
        <authorList>
            <person name="Xia C."/>
        </authorList>
    </citation>
    <scope>NUCLEOTIDE SEQUENCE [LARGE SCALE GENOMIC DNA]</scope>
    <source>
        <strain evidence="2">93-210</strain>
    </source>
</reference>
<proteinExistence type="predicted"/>
<feature type="non-terminal residue" evidence="2">
    <location>
        <position position="1"/>
    </location>
</feature>
<sequence>CCKITLSPWSFPLDLFFYHTNSTMAVMSDRTQTFFLSNSSTSLPARKHSAPIGPYQPPIASATHDYLYGRGSLLPMPPNYNEGSCWTLASVKCLNLSPTETRPRTISVQVTKVSLRMDGRWAEEKPYIIQKTWDEWIDFREQLISQYPEVESILPKLSKGQGFLESIFTNSKRSHNTQTSNMKELNGFLTCLVGNCPKKVLNSNILYSFLQTEQMRVGAHHVEYTVDDLPLRRAPLAADFPNHEEGTSIASHLQAFRFPGPKPAPSHVSSHLKTQASQPNLSSWREVPSFEVDNRITNEKVVPHDRRRPTLDTMVAIAERPPPRGSIPDLQSGHVLRSGTMGRTLATPTARLVKQSKKPPRPTTGLTRPPPLASTKRPTTSDSRLPQTAMMKPAMAVNSRAACNLVPPTPARRPSEIPLSYSQEAEVSQARRPRLREFKSMQDIRATPINVKTEGRSGRGGLVDPTRNNSVPAAGEPSWMVFELRSPTNAWHKHRRTPSDSSSSFGSSQLSPISSVESSPTVTPSTSDSSIPKQILAQQIQPELPCLLSVDSLGLSSTKCDSSSSTTTVVPEREPSKTIVRPHIPPIPFYPIPPRITNSTTNPAKGNKSSSTLPQSQKRPHTSAGNGNGQKPNTLTLKVVHSESKTNIILAVQKGLFSLPQIKSKIQNKLRMAAEIELDPNWKIRLTRIDQEQFAMYSETGDGKEIEQSEDDGSKLLQLINGKSTDPEIKKITLRIY</sequence>
<feature type="compositionally biased region" description="Low complexity" evidence="1">
    <location>
        <begin position="499"/>
        <end position="530"/>
    </location>
</feature>
<feature type="compositionally biased region" description="Polar residues" evidence="1">
    <location>
        <begin position="376"/>
        <end position="386"/>
    </location>
</feature>
<dbReference type="EMBL" id="PKSL01000037">
    <property type="protein sequence ID" value="POW11658.1"/>
    <property type="molecule type" value="Genomic_DNA"/>
</dbReference>
<feature type="region of interest" description="Disordered" evidence="1">
    <location>
        <begin position="556"/>
        <end position="634"/>
    </location>
</feature>
<gene>
    <name evidence="2" type="ORF">PSTT_05195</name>
</gene>
<dbReference type="VEuPathDB" id="FungiDB:PSHT_07399"/>
<dbReference type="Gene3D" id="3.30.1520.10">
    <property type="entry name" value="Phox-like domain"/>
    <property type="match status" value="1"/>
</dbReference>
<keyword evidence="3" id="KW-1185">Reference proteome</keyword>
<feature type="region of interest" description="Disordered" evidence="1">
    <location>
        <begin position="452"/>
        <end position="474"/>
    </location>
</feature>